<dbReference type="PROSITE" id="PS50016">
    <property type="entry name" value="ZF_PHD_2"/>
    <property type="match status" value="1"/>
</dbReference>
<dbReference type="SUPFAM" id="SSF57903">
    <property type="entry name" value="FYVE/PHD zinc finger"/>
    <property type="match status" value="1"/>
</dbReference>
<protein>
    <submittedName>
        <fullName evidence="8">PHD finger protein BR140/LIN-49</fullName>
    </submittedName>
</protein>
<feature type="region of interest" description="Disordered" evidence="5">
    <location>
        <begin position="337"/>
        <end position="356"/>
    </location>
</feature>
<dbReference type="CDD" id="cd15571">
    <property type="entry name" value="ePHD"/>
    <property type="match status" value="1"/>
</dbReference>
<dbReference type="Gene3D" id="3.30.40.10">
    <property type="entry name" value="Zinc/RING finger domain, C3HC4 (zinc finger)"/>
    <property type="match status" value="2"/>
</dbReference>
<reference evidence="8" key="1">
    <citation type="submission" date="2014-08" db="EMBL/GenBank/DDBJ databases">
        <authorList>
            <person name="Sharma Rahul"/>
            <person name="Thines Marco"/>
        </authorList>
    </citation>
    <scope>NUCLEOTIDE SEQUENCE</scope>
</reference>
<feature type="region of interest" description="Disordered" evidence="5">
    <location>
        <begin position="941"/>
        <end position="972"/>
    </location>
</feature>
<feature type="compositionally biased region" description="Polar residues" evidence="5">
    <location>
        <begin position="587"/>
        <end position="602"/>
    </location>
</feature>
<dbReference type="Pfam" id="PF00628">
    <property type="entry name" value="PHD"/>
    <property type="match status" value="1"/>
</dbReference>
<evidence type="ECO:0000256" key="3">
    <source>
        <dbReference type="ARBA" id="ARBA00022833"/>
    </source>
</evidence>
<feature type="region of interest" description="Disordered" evidence="5">
    <location>
        <begin position="564"/>
        <end position="622"/>
    </location>
</feature>
<keyword evidence="3" id="KW-0862">Zinc</keyword>
<evidence type="ECO:0000313" key="8">
    <source>
        <dbReference type="EMBL" id="CED83015.1"/>
    </source>
</evidence>
<evidence type="ECO:0000256" key="4">
    <source>
        <dbReference type="PROSITE-ProRule" id="PRU00146"/>
    </source>
</evidence>
<dbReference type="Gene3D" id="2.30.30.490">
    <property type="match status" value="1"/>
</dbReference>
<dbReference type="SMART" id="SM00249">
    <property type="entry name" value="PHD"/>
    <property type="match status" value="3"/>
</dbReference>
<accession>A0A0F7SR84</accession>
<evidence type="ECO:0000259" key="7">
    <source>
        <dbReference type="PROSITE" id="PS51805"/>
    </source>
</evidence>
<organism evidence="8">
    <name type="scientific">Phaffia rhodozyma</name>
    <name type="common">Yeast</name>
    <name type="synonym">Xanthophyllomyces dendrorhous</name>
    <dbReference type="NCBI Taxonomy" id="264483"/>
    <lineage>
        <taxon>Eukaryota</taxon>
        <taxon>Fungi</taxon>
        <taxon>Dikarya</taxon>
        <taxon>Basidiomycota</taxon>
        <taxon>Agaricomycotina</taxon>
        <taxon>Tremellomycetes</taxon>
        <taxon>Cystofilobasidiales</taxon>
        <taxon>Mrakiaceae</taxon>
        <taxon>Phaffia</taxon>
    </lineage>
</organism>
<feature type="domain" description="PHD-type" evidence="6">
    <location>
        <begin position="176"/>
        <end position="228"/>
    </location>
</feature>
<keyword evidence="2 4" id="KW-0863">Zinc-finger</keyword>
<dbReference type="InterPro" id="IPR013083">
    <property type="entry name" value="Znf_RING/FYVE/PHD"/>
</dbReference>
<dbReference type="InterPro" id="IPR029617">
    <property type="entry name" value="Snt2"/>
</dbReference>
<dbReference type="InterPro" id="IPR034732">
    <property type="entry name" value="EPHD"/>
</dbReference>
<dbReference type="EMBL" id="LN483142">
    <property type="protein sequence ID" value="CED83015.1"/>
    <property type="molecule type" value="Genomic_DNA"/>
</dbReference>
<dbReference type="InterPro" id="IPR011011">
    <property type="entry name" value="Znf_FYVE_PHD"/>
</dbReference>
<dbReference type="AlphaFoldDB" id="A0A0F7SR84"/>
<sequence>MKSGSGFSSGSVGGSTIVSSVRLETGETVHVNDHVYISAPFVGQPSIVARVMGFAGPTTLPPSLGNSGSSSSIVSRKKEELDVKLAYYFRPGSTSDIIGKCVVLHKDQIENLSAWKQKPDHFYYFRFFDQYIKQEFEVMLVSQIRNLPSHILSTLASRYSYILCEKESLVEWSEPYQVCSVCDRWADPRRTVTCYRCLKLYHMDCLTPPIISKPAKGFGWACAPCTLLDEDEVDGWKVGIKKKAIQPVTISKNSKKIAGSKVVKYFRGFPYRYFGQNTVAEDTLGMSAFFSHVHFDISRNSTYVTSLQTFEDPDDPIFPQVVSRLGPRYQAQFIPEANSSTEPRPENVYERGGDDTVELQSKPPEFVDELNCFMARVRLARLPVPSYYLGVLTRAVHLYMSYSPQEAYDQLINCTPQELDIISFSPKEIELLDNSLSEKGGLDAHEASTRIGRSPAETVRYYQIFKEGALRAYFEQRASSPSLRKLPPQPSLFGANSHLLEESDLLYKDVTPKTSCSSCSTKLSSRWWTMLRAALSGVYCESCKAYFLKYGQVPNRPLRPEEVVKSDKLLRESPPAVPTGPRKRVRVTQNSTPPPSVLTSPQTKKRALAPVASTPLPPPPPPPPPTKCACCHRDEPSSTLSFCSICHFAAHEGCYGSFRVTSSSPNTQVCELCFDANHHHARLDYTCIFCPSEPNPFKPSIGKGKAKAVYPEPSQLHALKSTINGNWAHLLCSVFHPVRYNDPKHLSKIEGVEHVAYESWAARCTLCGKSGQGAVIECMDCNTSHFHVSCAFKAGFTFGFEITLVKSSRRDVNVISFRAEKGMMHPGIWCKDHNLDGRIIYPLHDLDETQNKTALEVFTSTYKRPIPSGTFPLLQKAEVLESLFIDRLGSGSLTYRPIDTESEFVGPDERTIKIEEKGTDEIENGCGFTNGTESSSLNGNGNGIMNANMNGDTNGDEGRQSGHGGSPSQCSRCPSLYSPLWIEEEEGPICVKCHINST</sequence>
<proteinExistence type="predicted"/>
<evidence type="ECO:0000256" key="1">
    <source>
        <dbReference type="ARBA" id="ARBA00022723"/>
    </source>
</evidence>
<dbReference type="GO" id="GO:0036205">
    <property type="term" value="P:histone catabolic process"/>
    <property type="evidence" value="ECO:0007669"/>
    <property type="project" value="TreeGrafter"/>
</dbReference>
<name>A0A0F7SR84_PHARH</name>
<keyword evidence="1" id="KW-0479">Metal-binding</keyword>
<dbReference type="GO" id="GO:0048189">
    <property type="term" value="C:Lid2 complex"/>
    <property type="evidence" value="ECO:0007669"/>
    <property type="project" value="TreeGrafter"/>
</dbReference>
<evidence type="ECO:0000256" key="2">
    <source>
        <dbReference type="ARBA" id="ARBA00022771"/>
    </source>
</evidence>
<dbReference type="Pfam" id="PF13832">
    <property type="entry name" value="zf-HC5HC2H_2"/>
    <property type="match status" value="1"/>
</dbReference>
<dbReference type="PANTHER" id="PTHR47672">
    <property type="entry name" value="E3 UBIQUITIN-PROTEIN LIGASE SNT2"/>
    <property type="match status" value="1"/>
</dbReference>
<dbReference type="PROSITE" id="PS01359">
    <property type="entry name" value="ZF_PHD_1"/>
    <property type="match status" value="1"/>
</dbReference>
<dbReference type="InterPro" id="IPR019787">
    <property type="entry name" value="Znf_PHD-finger"/>
</dbReference>
<evidence type="ECO:0000256" key="5">
    <source>
        <dbReference type="SAM" id="MobiDB-lite"/>
    </source>
</evidence>
<dbReference type="InterPro" id="IPR043151">
    <property type="entry name" value="BAH_sf"/>
</dbReference>
<dbReference type="GO" id="GO:0008270">
    <property type="term" value="F:zinc ion binding"/>
    <property type="evidence" value="ECO:0007669"/>
    <property type="project" value="UniProtKB-KW"/>
</dbReference>
<dbReference type="InterPro" id="IPR001965">
    <property type="entry name" value="Znf_PHD"/>
</dbReference>
<feature type="domain" description="PHD-type" evidence="7">
    <location>
        <begin position="684"/>
        <end position="820"/>
    </location>
</feature>
<dbReference type="GO" id="GO:0004842">
    <property type="term" value="F:ubiquitin-protein transferase activity"/>
    <property type="evidence" value="ECO:0007669"/>
    <property type="project" value="TreeGrafter"/>
</dbReference>
<feature type="compositionally biased region" description="Basic and acidic residues" evidence="5">
    <location>
        <begin position="343"/>
        <end position="354"/>
    </location>
</feature>
<dbReference type="PANTHER" id="PTHR47672:SF1">
    <property type="entry name" value="E3 UBIQUITIN-PROTEIN LIGASE SNT2"/>
    <property type="match status" value="1"/>
</dbReference>
<dbReference type="InterPro" id="IPR019786">
    <property type="entry name" value="Zinc_finger_PHD-type_CS"/>
</dbReference>
<dbReference type="PROSITE" id="PS51805">
    <property type="entry name" value="EPHD"/>
    <property type="match status" value="1"/>
</dbReference>
<evidence type="ECO:0000259" key="6">
    <source>
        <dbReference type="PROSITE" id="PS50016"/>
    </source>
</evidence>